<keyword evidence="11" id="KW-1185">Reference proteome</keyword>
<dbReference type="GO" id="GO:0009317">
    <property type="term" value="C:acetyl-CoA carboxylase complex"/>
    <property type="evidence" value="ECO:0007669"/>
    <property type="project" value="InterPro"/>
</dbReference>
<name>E7G8T7_9FIRM</name>
<evidence type="ECO:0000256" key="4">
    <source>
        <dbReference type="ARBA" id="ARBA00022832"/>
    </source>
</evidence>
<dbReference type="PANTHER" id="PTHR45266">
    <property type="entry name" value="OXALOACETATE DECARBOXYLASE ALPHA CHAIN"/>
    <property type="match status" value="1"/>
</dbReference>
<evidence type="ECO:0000256" key="5">
    <source>
        <dbReference type="ARBA" id="ARBA00023098"/>
    </source>
</evidence>
<dbReference type="OrthoDB" id="9811735at2"/>
<organism evidence="10 11">
    <name type="scientific">Coprobacillus cateniformis</name>
    <dbReference type="NCBI Taxonomy" id="100884"/>
    <lineage>
        <taxon>Bacteria</taxon>
        <taxon>Bacillati</taxon>
        <taxon>Bacillota</taxon>
        <taxon>Erysipelotrichia</taxon>
        <taxon>Erysipelotrichales</taxon>
        <taxon>Coprobacillaceae</taxon>
        <taxon>Coprobacillus</taxon>
    </lineage>
</organism>
<dbReference type="Gene3D" id="2.40.50.100">
    <property type="match status" value="1"/>
</dbReference>
<comment type="pathway">
    <text evidence="1 8">Lipid metabolism; fatty acid biosynthesis.</text>
</comment>
<proteinExistence type="predicted"/>
<dbReference type="eggNOG" id="COG0511">
    <property type="taxonomic scope" value="Bacteria"/>
</dbReference>
<dbReference type="PRINTS" id="PR01071">
    <property type="entry name" value="ACOABIOTINCC"/>
</dbReference>
<dbReference type="PROSITE" id="PS00188">
    <property type="entry name" value="BIOTIN"/>
    <property type="match status" value="1"/>
</dbReference>
<evidence type="ECO:0000256" key="3">
    <source>
        <dbReference type="ARBA" id="ARBA00022516"/>
    </source>
</evidence>
<keyword evidence="6 8" id="KW-0275">Fatty acid biosynthesis</keyword>
<evidence type="ECO:0000256" key="6">
    <source>
        <dbReference type="ARBA" id="ARBA00023160"/>
    </source>
</evidence>
<gene>
    <name evidence="10" type="ORF">HMPREF9488_01175</name>
</gene>
<dbReference type="Proteomes" id="UP000003157">
    <property type="component" value="Unassembled WGS sequence"/>
</dbReference>
<evidence type="ECO:0000313" key="11">
    <source>
        <dbReference type="Proteomes" id="UP000003157"/>
    </source>
</evidence>
<dbReference type="InterPro" id="IPR050709">
    <property type="entry name" value="Biotin_Carboxyl_Carrier/Decarb"/>
</dbReference>
<keyword evidence="7 8" id="KW-0092">Biotin</keyword>
<keyword evidence="5 8" id="KW-0443">Lipid metabolism</keyword>
<evidence type="ECO:0000313" key="10">
    <source>
        <dbReference type="EMBL" id="EFW05530.1"/>
    </source>
</evidence>
<dbReference type="NCBIfam" id="TIGR00531">
    <property type="entry name" value="BCCP"/>
    <property type="match status" value="1"/>
</dbReference>
<dbReference type="GeneID" id="78230815"/>
<dbReference type="GO" id="GO:0003989">
    <property type="term" value="F:acetyl-CoA carboxylase activity"/>
    <property type="evidence" value="ECO:0007669"/>
    <property type="project" value="InterPro"/>
</dbReference>
<dbReference type="InterPro" id="IPR001249">
    <property type="entry name" value="AcCoA_biotinCC"/>
</dbReference>
<dbReference type="UniPathway" id="UPA00094"/>
<dbReference type="CDD" id="cd06850">
    <property type="entry name" value="biotinyl_domain"/>
    <property type="match status" value="1"/>
</dbReference>
<evidence type="ECO:0000256" key="2">
    <source>
        <dbReference type="ARBA" id="ARBA00017562"/>
    </source>
</evidence>
<comment type="caution">
    <text evidence="10">The sequence shown here is derived from an EMBL/GenBank/DDBJ whole genome shotgun (WGS) entry which is preliminary data.</text>
</comment>
<accession>E7G8T7</accession>
<evidence type="ECO:0000256" key="1">
    <source>
        <dbReference type="ARBA" id="ARBA00005194"/>
    </source>
</evidence>
<dbReference type="PANTHER" id="PTHR45266:SF3">
    <property type="entry name" value="OXALOACETATE DECARBOXYLASE ALPHA CHAIN"/>
    <property type="match status" value="1"/>
</dbReference>
<evidence type="ECO:0000256" key="8">
    <source>
        <dbReference type="RuleBase" id="RU364072"/>
    </source>
</evidence>
<dbReference type="SUPFAM" id="SSF51230">
    <property type="entry name" value="Single hybrid motif"/>
    <property type="match status" value="1"/>
</dbReference>
<keyword evidence="4 8" id="KW-0276">Fatty acid metabolism</keyword>
<dbReference type="STRING" id="100884.GCA_000269565_03017"/>
<comment type="function">
    <text evidence="8">This protein is a component of the acetyl coenzyme A carboxylase complex; first, biotin carboxylase catalyzes the carboxylation of the carrier protein and then the transcarboxylase transfers the carboxyl group to form malonyl-CoA.</text>
</comment>
<protein>
    <recommendedName>
        <fullName evidence="2 8">Biotin carboxyl carrier protein of acetyl-CoA carboxylase</fullName>
    </recommendedName>
</protein>
<dbReference type="RefSeq" id="WP_008788291.1">
    <property type="nucleotide sequence ID" value="NZ_AKCB01000002.1"/>
</dbReference>
<dbReference type="HOGENOM" id="CLU_016733_3_0_9"/>
<dbReference type="Pfam" id="PF00364">
    <property type="entry name" value="Biotin_lipoyl"/>
    <property type="match status" value="1"/>
</dbReference>
<feature type="domain" description="Lipoyl-binding" evidence="9">
    <location>
        <begin position="63"/>
        <end position="139"/>
    </location>
</feature>
<dbReference type="EMBL" id="ADKX01000022">
    <property type="protein sequence ID" value="EFW05530.1"/>
    <property type="molecule type" value="Genomic_DNA"/>
</dbReference>
<evidence type="ECO:0000259" key="9">
    <source>
        <dbReference type="PROSITE" id="PS50968"/>
    </source>
</evidence>
<dbReference type="InterPro" id="IPR011053">
    <property type="entry name" value="Single_hybrid_motif"/>
</dbReference>
<dbReference type="InterPro" id="IPR000089">
    <property type="entry name" value="Biotin_lipoyl"/>
</dbReference>
<keyword evidence="3 8" id="KW-0444">Lipid biosynthesis</keyword>
<dbReference type="AlphaFoldDB" id="E7G8T7"/>
<reference evidence="10 11" key="1">
    <citation type="submission" date="2010-12" db="EMBL/GenBank/DDBJ databases">
        <title>The Genome Sequence of Coprobacillus sp. strain 29_1.</title>
        <authorList>
            <consortium name="The Broad Institute Genome Sequencing Platform"/>
            <person name="Earl A."/>
            <person name="Ward D."/>
            <person name="Feldgarden M."/>
            <person name="Gevers D."/>
            <person name="Daigneault M."/>
            <person name="Sibley C.D."/>
            <person name="White A."/>
            <person name="Strauss J."/>
            <person name="Allen-Vercoe E."/>
            <person name="Young S.K."/>
            <person name="Zeng Q."/>
            <person name="Gargeya S."/>
            <person name="Fitzgerald M."/>
            <person name="Haas B."/>
            <person name="Abouelleil A."/>
            <person name="Alvarado L."/>
            <person name="Arachchi H.M."/>
            <person name="Berlin A."/>
            <person name="Brown A."/>
            <person name="Chapman S.B."/>
            <person name="Chen Z."/>
            <person name="Dunbar C."/>
            <person name="Freedman E."/>
            <person name="Gearin G."/>
            <person name="Gellesch M."/>
            <person name="Goldberg J."/>
            <person name="Griggs A."/>
            <person name="Gujja S."/>
            <person name="Heilman E."/>
            <person name="Heiman D."/>
            <person name="Howarth C."/>
            <person name="Larson L."/>
            <person name="Lui A."/>
            <person name="MacDonald P.J.P."/>
            <person name="Mehta T."/>
            <person name="Montmayeur A."/>
            <person name="Murphy C."/>
            <person name="Neiman D."/>
            <person name="Pearson M."/>
            <person name="Priest M."/>
            <person name="Roberts A."/>
            <person name="Saif S."/>
            <person name="Shea T."/>
            <person name="Shenoy N."/>
            <person name="Sisk P."/>
            <person name="Stolte C."/>
            <person name="Sykes S."/>
            <person name="White J."/>
            <person name="Yandava C."/>
            <person name="Nusbaum C."/>
            <person name="Birren B."/>
        </authorList>
    </citation>
    <scope>NUCLEOTIDE SEQUENCE [LARGE SCALE GENOMIC DNA]</scope>
    <source>
        <strain evidence="10 11">29_1</strain>
    </source>
</reference>
<dbReference type="PROSITE" id="PS50968">
    <property type="entry name" value="BIOTINYL_LIPOYL"/>
    <property type="match status" value="1"/>
</dbReference>
<sequence>MDTEKIKSIIKMFEESQISKMDLTDGDMHITLEKEMEPVEVVRKVKTAPIYHETETKEPQMQGTPMKSPLVGTYYQASGSNQSPFVKVGDHVNVGDTICIIEAMKVMNEIKATTGGTVLSINVNDGETVEYDQVLMMIG</sequence>
<evidence type="ECO:0000256" key="7">
    <source>
        <dbReference type="ARBA" id="ARBA00023267"/>
    </source>
</evidence>
<dbReference type="GO" id="GO:0006633">
    <property type="term" value="P:fatty acid biosynthetic process"/>
    <property type="evidence" value="ECO:0007669"/>
    <property type="project" value="UniProtKB-UniPathway"/>
</dbReference>
<dbReference type="InterPro" id="IPR001882">
    <property type="entry name" value="Biotin_BS"/>
</dbReference>